<accession>A0AAI9TJS6</accession>
<protein>
    <submittedName>
        <fullName evidence="2">Uncharacterized protein</fullName>
    </submittedName>
</protein>
<name>A0AAI9TJS6_PENTH</name>
<dbReference type="Proteomes" id="UP001227192">
    <property type="component" value="Unassembled WGS sequence"/>
</dbReference>
<feature type="non-terminal residue" evidence="2">
    <location>
        <position position="32"/>
    </location>
</feature>
<dbReference type="AlphaFoldDB" id="A0AAI9TJS6"/>
<proteinExistence type="predicted"/>
<evidence type="ECO:0000313" key="2">
    <source>
        <dbReference type="EMBL" id="KAJ9487759.1"/>
    </source>
</evidence>
<comment type="caution">
    <text evidence="2">The sequence shown here is derived from an EMBL/GenBank/DDBJ whole genome shotgun (WGS) entry which is preliminary data.</text>
</comment>
<evidence type="ECO:0000256" key="1">
    <source>
        <dbReference type="SAM" id="MobiDB-lite"/>
    </source>
</evidence>
<gene>
    <name evidence="2" type="ORF">VN97_g5538</name>
</gene>
<reference evidence="2" key="2">
    <citation type="journal article" date="2016" name="Fungal Biol.">
        <title>Ochratoxin A production by Penicillium thymicola.</title>
        <authorList>
            <person name="Nguyen H.D.T."/>
            <person name="McMullin D.R."/>
            <person name="Ponomareva E."/>
            <person name="Riley R."/>
            <person name="Pomraning K.R."/>
            <person name="Baker S.E."/>
            <person name="Seifert K.A."/>
        </authorList>
    </citation>
    <scope>NUCLEOTIDE SEQUENCE</scope>
    <source>
        <strain evidence="2">DAOM 180753</strain>
    </source>
</reference>
<sequence>MMWTTPSGSHLRGVQYTKTSHPTHPLVRLAAR</sequence>
<keyword evidence="3" id="KW-1185">Reference proteome</keyword>
<evidence type="ECO:0000313" key="3">
    <source>
        <dbReference type="Proteomes" id="UP001227192"/>
    </source>
</evidence>
<organism evidence="2 3">
    <name type="scientific">Penicillium thymicola</name>
    <dbReference type="NCBI Taxonomy" id="293382"/>
    <lineage>
        <taxon>Eukaryota</taxon>
        <taxon>Fungi</taxon>
        <taxon>Dikarya</taxon>
        <taxon>Ascomycota</taxon>
        <taxon>Pezizomycotina</taxon>
        <taxon>Eurotiomycetes</taxon>
        <taxon>Eurotiomycetidae</taxon>
        <taxon>Eurotiales</taxon>
        <taxon>Aspergillaceae</taxon>
        <taxon>Penicillium</taxon>
    </lineage>
</organism>
<dbReference type="EMBL" id="LACB01000145">
    <property type="protein sequence ID" value="KAJ9487759.1"/>
    <property type="molecule type" value="Genomic_DNA"/>
</dbReference>
<reference evidence="2" key="1">
    <citation type="submission" date="2015-06" db="EMBL/GenBank/DDBJ databases">
        <authorList>
            <person name="Nguyen H."/>
        </authorList>
    </citation>
    <scope>NUCLEOTIDE SEQUENCE</scope>
    <source>
        <strain evidence="2">DAOM 180753</strain>
    </source>
</reference>
<feature type="region of interest" description="Disordered" evidence="1">
    <location>
        <begin position="1"/>
        <end position="32"/>
    </location>
</feature>